<keyword evidence="9" id="KW-1185">Reference proteome</keyword>
<dbReference type="EMBL" id="WIXP02000007">
    <property type="protein sequence ID" value="KAF6207727.1"/>
    <property type="molecule type" value="Genomic_DNA"/>
</dbReference>
<dbReference type="OrthoDB" id="6769707at2759"/>
<feature type="region of interest" description="Disordered" evidence="6">
    <location>
        <begin position="77"/>
        <end position="102"/>
    </location>
</feature>
<dbReference type="Proteomes" id="UP000466442">
    <property type="component" value="Unassembled WGS sequence"/>
</dbReference>
<organism evidence="8 9">
    <name type="scientific">Apolygus lucorum</name>
    <name type="common">Small green plant bug</name>
    <name type="synonym">Lygocoris lucorum</name>
    <dbReference type="NCBI Taxonomy" id="248454"/>
    <lineage>
        <taxon>Eukaryota</taxon>
        <taxon>Metazoa</taxon>
        <taxon>Ecdysozoa</taxon>
        <taxon>Arthropoda</taxon>
        <taxon>Hexapoda</taxon>
        <taxon>Insecta</taxon>
        <taxon>Pterygota</taxon>
        <taxon>Neoptera</taxon>
        <taxon>Paraneoptera</taxon>
        <taxon>Hemiptera</taxon>
        <taxon>Heteroptera</taxon>
        <taxon>Panheteroptera</taxon>
        <taxon>Cimicomorpha</taxon>
        <taxon>Miridae</taxon>
        <taxon>Mirini</taxon>
        <taxon>Apolygus</taxon>
    </lineage>
</organism>
<evidence type="ECO:0000256" key="4">
    <source>
        <dbReference type="ARBA" id="ARBA00023163"/>
    </source>
</evidence>
<evidence type="ECO:0000256" key="2">
    <source>
        <dbReference type="ARBA" id="ARBA00016807"/>
    </source>
</evidence>
<evidence type="ECO:0000256" key="5">
    <source>
        <dbReference type="ARBA" id="ARBA00025466"/>
    </source>
</evidence>
<evidence type="ECO:0000256" key="1">
    <source>
        <dbReference type="ARBA" id="ARBA00011764"/>
    </source>
</evidence>
<feature type="domain" description="Myb/SANT-like DNA-binding" evidence="7">
    <location>
        <begin position="5"/>
        <end position="81"/>
    </location>
</feature>
<evidence type="ECO:0000313" key="9">
    <source>
        <dbReference type="Proteomes" id="UP000466442"/>
    </source>
</evidence>
<comment type="subunit">
    <text evidence="1">Self-associates forming complexes of several hundred monomers.</text>
</comment>
<evidence type="ECO:0000256" key="6">
    <source>
        <dbReference type="SAM" id="MobiDB-lite"/>
    </source>
</evidence>
<evidence type="ECO:0000259" key="7">
    <source>
        <dbReference type="Pfam" id="PF13873"/>
    </source>
</evidence>
<proteinExistence type="predicted"/>
<evidence type="ECO:0000256" key="3">
    <source>
        <dbReference type="ARBA" id="ARBA00023015"/>
    </source>
</evidence>
<keyword evidence="3" id="KW-0805">Transcription regulation</keyword>
<comment type="caution">
    <text evidence="8">The sequence shown here is derived from an EMBL/GenBank/DDBJ whole genome shotgun (WGS) entry which is preliminary data.</text>
</comment>
<accession>A0A8S9XFG6</accession>
<dbReference type="Pfam" id="PF13873">
    <property type="entry name" value="Myb_DNA-bind_5"/>
    <property type="match status" value="1"/>
</dbReference>
<comment type="function">
    <text evidence="5">Involved in transvection phenomena (= synapsis-dependent gene expression), where the synaptic pairing of chromosomes carrying genes with which zeste interacts influences the expression of these genes. Zeste binds to DNA and stimulates transcription from a nearby promoter.</text>
</comment>
<sequence length="379" mass="42831">MASKRMPPFSKEEHEFLKSAVAVHKEVIDDRSNTIVLQQRKAEAWVFIEEVFNSVPTHTQRTVKQLKKAYENMKNNQKAAHKQQLMLTGGGRKPKSPTLDPDLPREEVVQRFATEERETIDSNTVALAAGNNSENHVLIESQLTPLITIDVPGSNTEDEETPTTSDPLAPQLYLSPSITRTSNRKRGKCPRLVNSSRQRNRRQAFKKSDEYQIRCQRVRRQMKRDDELAKGSVSEVIIMDRKIPSSTQLSCPMNENELSELVKATTTLGEAVIGEWKAVCQGLASTQETIDQFNSPLEQDETPIQLPPGAAISIKDISERQARIAASAADVLANLDVQIPDFSECMKTLEARVEKLRQRKVEVDQRCKDLMRPIEKYLV</sequence>
<protein>
    <recommendedName>
        <fullName evidence="2">Regulatory protein zeste</fullName>
    </recommendedName>
</protein>
<dbReference type="AlphaFoldDB" id="A0A8S9XFG6"/>
<feature type="region of interest" description="Disordered" evidence="6">
    <location>
        <begin position="181"/>
        <end position="206"/>
    </location>
</feature>
<name>A0A8S9XFG6_APOLU</name>
<reference evidence="8" key="1">
    <citation type="journal article" date="2021" name="Mol. Ecol. Resour.">
        <title>Apolygus lucorum genome provides insights into omnivorousness and mesophyll feeding.</title>
        <authorList>
            <person name="Liu Y."/>
            <person name="Liu H."/>
            <person name="Wang H."/>
            <person name="Huang T."/>
            <person name="Liu B."/>
            <person name="Yang B."/>
            <person name="Yin L."/>
            <person name="Li B."/>
            <person name="Zhang Y."/>
            <person name="Zhang S."/>
            <person name="Jiang F."/>
            <person name="Zhang X."/>
            <person name="Ren Y."/>
            <person name="Wang B."/>
            <person name="Wang S."/>
            <person name="Lu Y."/>
            <person name="Wu K."/>
            <person name="Fan W."/>
            <person name="Wang G."/>
        </authorList>
    </citation>
    <scope>NUCLEOTIDE SEQUENCE</scope>
    <source>
        <strain evidence="8">12Hb</strain>
    </source>
</reference>
<evidence type="ECO:0000313" key="8">
    <source>
        <dbReference type="EMBL" id="KAF6207727.1"/>
    </source>
</evidence>
<keyword evidence="4" id="KW-0804">Transcription</keyword>
<gene>
    <name evidence="8" type="ORF">GE061_016175</name>
</gene>
<dbReference type="InterPro" id="IPR028002">
    <property type="entry name" value="Myb_DNA-bind_5"/>
</dbReference>